<keyword evidence="1" id="KW-0732">Signal</keyword>
<dbReference type="InterPro" id="IPR057491">
    <property type="entry name" value="DiatomPyrShell"/>
</dbReference>
<dbReference type="AlphaFoldDB" id="A0A1Z5K054"/>
<evidence type="ECO:0000313" key="2">
    <source>
        <dbReference type="EMBL" id="GAX19675.1"/>
    </source>
</evidence>
<sequence>MKAYTYFLLLLACEPSLAFSPQAPQRDVSRTALFSTPGMGERVMENLNLQPPMSPAAGGLAAPGMPSAPERVNQGPMNGNTSWDMATPVLIQGNSLRTWSFDQNVKRVQLLMRTGGRPMHSNVELWHGPDNTPQKIGLYVEDGNERPMNAVIELPKGPNSVAVFNTGNLEFPLSAGVQPGSEEPMDISVLKTARTIQGGALHTYPFDATVQSVQILLRTEGRPLNARIELLQGPNNNKQVMEVYTEDGYDRPFYVVIATPGSGNVIRLLNTAPLEFPLTASVEPLEVATTFDAMSDGRTFNDINIY</sequence>
<feature type="signal peptide" evidence="1">
    <location>
        <begin position="1"/>
        <end position="18"/>
    </location>
</feature>
<dbReference type="Pfam" id="PF25192">
    <property type="entry name" value="DiatomPyrShell"/>
    <property type="match status" value="1"/>
</dbReference>
<reference evidence="2 3" key="1">
    <citation type="journal article" date="2015" name="Plant Cell">
        <title>Oil accumulation by the oleaginous diatom Fistulifera solaris as revealed by the genome and transcriptome.</title>
        <authorList>
            <person name="Tanaka T."/>
            <person name="Maeda Y."/>
            <person name="Veluchamy A."/>
            <person name="Tanaka M."/>
            <person name="Abida H."/>
            <person name="Marechal E."/>
            <person name="Bowler C."/>
            <person name="Muto M."/>
            <person name="Sunaga Y."/>
            <person name="Tanaka M."/>
            <person name="Yoshino T."/>
            <person name="Taniguchi T."/>
            <person name="Fukuda Y."/>
            <person name="Nemoto M."/>
            <person name="Matsumoto M."/>
            <person name="Wong P.S."/>
            <person name="Aburatani S."/>
            <person name="Fujibuchi W."/>
        </authorList>
    </citation>
    <scope>NUCLEOTIDE SEQUENCE [LARGE SCALE GENOMIC DNA]</scope>
    <source>
        <strain evidence="2 3">JPCC DA0580</strain>
    </source>
</reference>
<dbReference type="OrthoDB" id="35968at2759"/>
<dbReference type="Proteomes" id="UP000198406">
    <property type="component" value="Unassembled WGS sequence"/>
</dbReference>
<gene>
    <name evidence="2" type="ORF">FisN_19Hh261</name>
</gene>
<evidence type="ECO:0000313" key="3">
    <source>
        <dbReference type="Proteomes" id="UP000198406"/>
    </source>
</evidence>
<accession>A0A1Z5K054</accession>
<proteinExistence type="predicted"/>
<feature type="chain" id="PRO_5012193537" evidence="1">
    <location>
        <begin position="19"/>
        <end position="306"/>
    </location>
</feature>
<dbReference type="EMBL" id="BDSP01000137">
    <property type="protein sequence ID" value="GAX19675.1"/>
    <property type="molecule type" value="Genomic_DNA"/>
</dbReference>
<protein>
    <submittedName>
        <fullName evidence="2">Uncharacterized protein</fullName>
    </submittedName>
</protein>
<name>A0A1Z5K054_FISSO</name>
<dbReference type="InParanoid" id="A0A1Z5K054"/>
<evidence type="ECO:0000256" key="1">
    <source>
        <dbReference type="SAM" id="SignalP"/>
    </source>
</evidence>
<organism evidence="2 3">
    <name type="scientific">Fistulifera solaris</name>
    <name type="common">Oleaginous diatom</name>
    <dbReference type="NCBI Taxonomy" id="1519565"/>
    <lineage>
        <taxon>Eukaryota</taxon>
        <taxon>Sar</taxon>
        <taxon>Stramenopiles</taxon>
        <taxon>Ochrophyta</taxon>
        <taxon>Bacillariophyta</taxon>
        <taxon>Bacillariophyceae</taxon>
        <taxon>Bacillariophycidae</taxon>
        <taxon>Naviculales</taxon>
        <taxon>Naviculaceae</taxon>
        <taxon>Fistulifera</taxon>
    </lineage>
</organism>
<comment type="caution">
    <text evidence="2">The sequence shown here is derived from an EMBL/GenBank/DDBJ whole genome shotgun (WGS) entry which is preliminary data.</text>
</comment>
<keyword evidence="3" id="KW-1185">Reference proteome</keyword>